<dbReference type="InterPro" id="IPR027417">
    <property type="entry name" value="P-loop_NTPase"/>
</dbReference>
<dbReference type="PANTHER" id="PTHR48040">
    <property type="entry name" value="PLEIOTROPIC DRUG RESISTANCE PROTEIN 1-LIKE ISOFORM X1"/>
    <property type="match status" value="1"/>
</dbReference>
<dbReference type="EMBL" id="NKXS01000158">
    <property type="protein sequence ID" value="PIN26022.1"/>
    <property type="molecule type" value="Genomic_DNA"/>
</dbReference>
<feature type="domain" description="Pleiotropic ABC efflux transporter N-terminal" evidence="1">
    <location>
        <begin position="88"/>
        <end position="137"/>
    </location>
</feature>
<evidence type="ECO:0000313" key="3">
    <source>
        <dbReference type="Proteomes" id="UP000231279"/>
    </source>
</evidence>
<dbReference type="Pfam" id="PF14510">
    <property type="entry name" value="ABC_trans_N"/>
    <property type="match status" value="1"/>
</dbReference>
<comment type="caution">
    <text evidence="2">The sequence shown here is derived from an EMBL/GenBank/DDBJ whole genome shotgun (WGS) entry which is preliminary data.</text>
</comment>
<gene>
    <name evidence="2" type="ORF">CDL12_01244</name>
</gene>
<dbReference type="AlphaFoldDB" id="A0A2G9I8E4"/>
<dbReference type="STRING" id="429701.A0A2G9I8E4"/>
<evidence type="ECO:0000313" key="2">
    <source>
        <dbReference type="EMBL" id="PIN26022.1"/>
    </source>
</evidence>
<sequence>MDNNSSRKNASAAFRDDVLEIFSSSSRVDQEDDEEALKWAALEKLPTFDRLRKALVLGSRGDLNEVDVQNLGFEQRKKLIERLVNVVKEDNEKFLSKLKNRIERVGIELPTIEVRFEHLNFETEVHVGKRALPSFKNFYINILEGFLTYFHIIPTRKKHISILQDVSGILKPGRMTLLLGPPSSGKTTLLLALAGKLDPALKVKLHL</sequence>
<dbReference type="InterPro" id="IPR029481">
    <property type="entry name" value="ABC_trans_N"/>
</dbReference>
<protein>
    <recommendedName>
        <fullName evidence="1">Pleiotropic ABC efflux transporter N-terminal domain-containing protein</fullName>
    </recommendedName>
</protein>
<dbReference type="SUPFAM" id="SSF52540">
    <property type="entry name" value="P-loop containing nucleoside triphosphate hydrolases"/>
    <property type="match status" value="1"/>
</dbReference>
<organism evidence="2 3">
    <name type="scientific">Handroanthus impetiginosus</name>
    <dbReference type="NCBI Taxonomy" id="429701"/>
    <lineage>
        <taxon>Eukaryota</taxon>
        <taxon>Viridiplantae</taxon>
        <taxon>Streptophyta</taxon>
        <taxon>Embryophyta</taxon>
        <taxon>Tracheophyta</taxon>
        <taxon>Spermatophyta</taxon>
        <taxon>Magnoliopsida</taxon>
        <taxon>eudicotyledons</taxon>
        <taxon>Gunneridae</taxon>
        <taxon>Pentapetalae</taxon>
        <taxon>asterids</taxon>
        <taxon>lamiids</taxon>
        <taxon>Lamiales</taxon>
        <taxon>Bignoniaceae</taxon>
        <taxon>Crescentiina</taxon>
        <taxon>Tabebuia alliance</taxon>
        <taxon>Handroanthus</taxon>
    </lineage>
</organism>
<proteinExistence type="predicted"/>
<dbReference type="Proteomes" id="UP000231279">
    <property type="component" value="Unassembled WGS sequence"/>
</dbReference>
<dbReference type="OrthoDB" id="913185at2759"/>
<name>A0A2G9I8E4_9LAMI</name>
<dbReference type="PANTHER" id="PTHR48040:SF46">
    <property type="entry name" value="ABC TRANSPORTER G FAMILY MEMBER 31-LIKE ISOFORM X1"/>
    <property type="match status" value="1"/>
</dbReference>
<accession>A0A2G9I8E4</accession>
<dbReference type="Gene3D" id="3.40.50.300">
    <property type="entry name" value="P-loop containing nucleotide triphosphate hydrolases"/>
    <property type="match status" value="1"/>
</dbReference>
<keyword evidence="3" id="KW-1185">Reference proteome</keyword>
<evidence type="ECO:0000259" key="1">
    <source>
        <dbReference type="Pfam" id="PF14510"/>
    </source>
</evidence>
<reference evidence="3" key="1">
    <citation type="journal article" date="2018" name="Gigascience">
        <title>Genome assembly of the Pink Ipe (Handroanthus impetiginosus, Bignoniaceae), a highly valued, ecologically keystone Neotropical timber forest tree.</title>
        <authorList>
            <person name="Silva-Junior O.B."/>
            <person name="Grattapaglia D."/>
            <person name="Novaes E."/>
            <person name="Collevatti R.G."/>
        </authorList>
    </citation>
    <scope>NUCLEOTIDE SEQUENCE [LARGE SCALE GENOMIC DNA]</scope>
    <source>
        <strain evidence="3">cv. UFG-1</strain>
    </source>
</reference>